<dbReference type="STRING" id="1475481.GCA_000953855_02401"/>
<keyword evidence="4" id="KW-0106">Calcium</keyword>
<name>A0A0K8QQ83_9GAMM</name>
<dbReference type="Proteomes" id="UP000253740">
    <property type="component" value="Unassembled WGS sequence"/>
</dbReference>
<dbReference type="PANTHER" id="PTHR12682">
    <property type="entry name" value="ARCHEASE"/>
    <property type="match status" value="1"/>
</dbReference>
<dbReference type="SUPFAM" id="SSF69819">
    <property type="entry name" value="MTH1598-like"/>
    <property type="match status" value="1"/>
</dbReference>
<dbReference type="InterPro" id="IPR002804">
    <property type="entry name" value="Archease"/>
</dbReference>
<evidence type="ECO:0000256" key="3">
    <source>
        <dbReference type="ARBA" id="ARBA00022723"/>
    </source>
</evidence>
<evidence type="ECO:0000256" key="2">
    <source>
        <dbReference type="ARBA" id="ARBA00022694"/>
    </source>
</evidence>
<proteinExistence type="inferred from homology"/>
<comment type="similarity">
    <text evidence="1">Belongs to the archease family.</text>
</comment>
<keyword evidence="3" id="KW-0479">Metal-binding</keyword>
<dbReference type="OrthoDB" id="9788587at2"/>
<dbReference type="AlphaFoldDB" id="A0A0K8QQ83"/>
<dbReference type="HOGENOM" id="CLU_111362_1_1_6"/>
<keyword evidence="2" id="KW-0819">tRNA processing</keyword>
<evidence type="ECO:0000256" key="1">
    <source>
        <dbReference type="ARBA" id="ARBA00007963"/>
    </source>
</evidence>
<dbReference type="EMBL" id="DF952378">
    <property type="protein sequence ID" value="GAN44187.1"/>
    <property type="molecule type" value="Genomic_DNA"/>
</dbReference>
<reference evidence="6" key="1">
    <citation type="submission" date="2015-03" db="EMBL/GenBank/DDBJ databases">
        <title>Draft genome sequence of Mizugakiibacter sediminis skMP5.</title>
        <authorList>
            <person name="Watanabe T."/>
            <person name="Kojima H."/>
            <person name="Fukui M."/>
        </authorList>
    </citation>
    <scope>NUCLEOTIDE SEQUENCE</scope>
    <source>
        <strain evidence="6">SkMP5</strain>
    </source>
</reference>
<evidence type="ECO:0000256" key="4">
    <source>
        <dbReference type="ARBA" id="ARBA00022837"/>
    </source>
</evidence>
<dbReference type="InterPro" id="IPR036820">
    <property type="entry name" value="Archease_dom_sf"/>
</dbReference>
<gene>
    <name evidence="6" type="ORF">MBSD_0708</name>
    <name evidence="7" type="ORF">MBSD_n2354</name>
</gene>
<accession>A0A0K8QQ83</accession>
<dbReference type="Pfam" id="PF01951">
    <property type="entry name" value="Archease"/>
    <property type="match status" value="1"/>
</dbReference>
<feature type="domain" description="Archease" evidence="5">
    <location>
        <begin position="5"/>
        <end position="137"/>
    </location>
</feature>
<dbReference type="Gene3D" id="3.55.10.10">
    <property type="entry name" value="Archease domain"/>
    <property type="match status" value="1"/>
</dbReference>
<reference evidence="7" key="2">
    <citation type="submission" date="2015-08" db="EMBL/GenBank/DDBJ databases">
        <title>Complete DNA Sequence of Pseudomonas syringae pv. actinidiae, the Causal Agent of Kiwifruit Canker Disease.</title>
        <authorList>
            <person name="Rikkerink E.H.A."/>
            <person name="Fineran P.C."/>
        </authorList>
    </citation>
    <scope>NUCLEOTIDE SEQUENCE</scope>
    <source>
        <strain evidence="7">SkMP5</strain>
    </source>
</reference>
<sequence>MGADYDYFDHDADIGVVGRGASLEQAFEAAAAAMFAIMADPAAVRPAATVRIEFDETDPELALVTWLNRLLAEARTRGLALSRFRLHRDGGRWSGEADGQPWHAGIVPGTEVKGATLTGLRVGRVGHDVEARCVVDV</sequence>
<dbReference type="InterPro" id="IPR023572">
    <property type="entry name" value="Archease_dom"/>
</dbReference>
<dbReference type="RefSeq" id="WP_062537597.1">
    <property type="nucleotide sequence ID" value="NZ_DF970239.1"/>
</dbReference>
<dbReference type="GO" id="GO:0008033">
    <property type="term" value="P:tRNA processing"/>
    <property type="evidence" value="ECO:0007669"/>
    <property type="project" value="UniProtKB-KW"/>
</dbReference>
<dbReference type="EMBL" id="DF970239">
    <property type="protein sequence ID" value="GAP67038.1"/>
    <property type="molecule type" value="Genomic_DNA"/>
</dbReference>
<dbReference type="PANTHER" id="PTHR12682:SF11">
    <property type="entry name" value="PROTEIN ARCHEASE"/>
    <property type="match status" value="1"/>
</dbReference>
<protein>
    <submittedName>
        <fullName evidence="7">Archease</fullName>
    </submittedName>
</protein>
<evidence type="ECO:0000259" key="5">
    <source>
        <dbReference type="Pfam" id="PF01951"/>
    </source>
</evidence>
<keyword evidence="8" id="KW-1185">Reference proteome</keyword>
<evidence type="ECO:0000313" key="8">
    <source>
        <dbReference type="Proteomes" id="UP000253740"/>
    </source>
</evidence>
<evidence type="ECO:0000313" key="7">
    <source>
        <dbReference type="EMBL" id="GAP67038.1"/>
    </source>
</evidence>
<organism evidence="7">
    <name type="scientific">Mizugakiibacter sediminis</name>
    <dbReference type="NCBI Taxonomy" id="1475481"/>
    <lineage>
        <taxon>Bacteria</taxon>
        <taxon>Pseudomonadati</taxon>
        <taxon>Pseudomonadota</taxon>
        <taxon>Gammaproteobacteria</taxon>
        <taxon>Lysobacterales</taxon>
        <taxon>Rhodanobacteraceae</taxon>
        <taxon>Mizugakiibacter</taxon>
    </lineage>
</organism>
<dbReference type="GO" id="GO:0046872">
    <property type="term" value="F:metal ion binding"/>
    <property type="evidence" value="ECO:0007669"/>
    <property type="project" value="UniProtKB-KW"/>
</dbReference>
<evidence type="ECO:0000313" key="6">
    <source>
        <dbReference type="EMBL" id="GAN44187.1"/>
    </source>
</evidence>